<accession>A0A1X1WPJ4</accession>
<protein>
    <submittedName>
        <fullName evidence="1">Uncharacterized protein</fullName>
    </submittedName>
</protein>
<reference evidence="1 2" key="1">
    <citation type="submission" date="2016-01" db="EMBL/GenBank/DDBJ databases">
        <title>The new phylogeny of the genus Mycobacterium.</title>
        <authorList>
            <person name="Tarcisio F."/>
            <person name="Conor M."/>
            <person name="Antonella G."/>
            <person name="Elisabetta G."/>
            <person name="Giulia F.S."/>
            <person name="Sara T."/>
            <person name="Anna F."/>
            <person name="Clotilde B."/>
            <person name="Roberto B."/>
            <person name="Veronica D.S."/>
            <person name="Fabio R."/>
            <person name="Monica P."/>
            <person name="Olivier J."/>
            <person name="Enrico T."/>
            <person name="Nicola S."/>
        </authorList>
    </citation>
    <scope>NUCLEOTIDE SEQUENCE [LARGE SCALE GENOMIC DNA]</scope>
    <source>
        <strain evidence="1 2">DSM 44160</strain>
    </source>
</reference>
<dbReference type="Proteomes" id="UP000193928">
    <property type="component" value="Unassembled WGS sequence"/>
</dbReference>
<dbReference type="AlphaFoldDB" id="A0A1X1WPJ4"/>
<proteinExistence type="predicted"/>
<sequence length="68" mass="8037">MLITPEHAQLLQFQPHIGPYGDIDSATVVDERVFVHKEFNGHRWTWELFDAHWWDGQGPEILIGRWPD</sequence>
<organism evidence="1 2">
    <name type="scientific">Mycobacterium gordonae</name>
    <dbReference type="NCBI Taxonomy" id="1778"/>
    <lineage>
        <taxon>Bacteria</taxon>
        <taxon>Bacillati</taxon>
        <taxon>Actinomycetota</taxon>
        <taxon>Actinomycetes</taxon>
        <taxon>Mycobacteriales</taxon>
        <taxon>Mycobacteriaceae</taxon>
        <taxon>Mycobacterium</taxon>
    </lineage>
</organism>
<keyword evidence="2" id="KW-1185">Reference proteome</keyword>
<evidence type="ECO:0000313" key="1">
    <source>
        <dbReference type="EMBL" id="ORV88531.1"/>
    </source>
</evidence>
<gene>
    <name evidence="1" type="ORF">AWC08_22335</name>
</gene>
<comment type="caution">
    <text evidence="1">The sequence shown here is derived from an EMBL/GenBank/DDBJ whole genome shotgun (WGS) entry which is preliminary data.</text>
</comment>
<evidence type="ECO:0000313" key="2">
    <source>
        <dbReference type="Proteomes" id="UP000193928"/>
    </source>
</evidence>
<name>A0A1X1WPJ4_MYCGO</name>
<dbReference type="EMBL" id="LQOY01000071">
    <property type="protein sequence ID" value="ORV88531.1"/>
    <property type="molecule type" value="Genomic_DNA"/>
</dbReference>